<dbReference type="InterPro" id="IPR013149">
    <property type="entry name" value="ADH-like_C"/>
</dbReference>
<gene>
    <name evidence="7" type="ORF">GNI_028410</name>
</gene>
<evidence type="ECO:0000256" key="1">
    <source>
        <dbReference type="ARBA" id="ARBA00001947"/>
    </source>
</evidence>
<dbReference type="SUPFAM" id="SSF50129">
    <property type="entry name" value="GroES-like"/>
    <property type="match status" value="1"/>
</dbReference>
<dbReference type="AlphaFoldDB" id="A0A023BBF3"/>
<dbReference type="Pfam" id="PF08240">
    <property type="entry name" value="ADH_N"/>
    <property type="match status" value="1"/>
</dbReference>
<dbReference type="InterPro" id="IPR013154">
    <property type="entry name" value="ADH-like_N"/>
</dbReference>
<keyword evidence="2" id="KW-0479">Metal-binding</keyword>
<comment type="cofactor">
    <cofactor evidence="1">
        <name>Zn(2+)</name>
        <dbReference type="ChEBI" id="CHEBI:29105"/>
    </cofactor>
</comment>
<keyword evidence="8" id="KW-1185">Reference proteome</keyword>
<dbReference type="RefSeq" id="XP_011129110.1">
    <property type="nucleotide sequence ID" value="XM_011130808.1"/>
</dbReference>
<dbReference type="EMBL" id="AFNH02000212">
    <property type="protein sequence ID" value="EZG79195.1"/>
    <property type="molecule type" value="Genomic_DNA"/>
</dbReference>
<evidence type="ECO:0000256" key="4">
    <source>
        <dbReference type="ARBA" id="ARBA00023002"/>
    </source>
</evidence>
<dbReference type="VEuPathDB" id="CryptoDB:GNI_028410"/>
<dbReference type="CDD" id="cd05283">
    <property type="entry name" value="CAD1"/>
    <property type="match status" value="1"/>
</dbReference>
<reference evidence="7" key="1">
    <citation type="submission" date="2013-12" db="EMBL/GenBank/DDBJ databases">
        <authorList>
            <person name="Omoto C.K."/>
            <person name="Sibley D."/>
            <person name="Venepally P."/>
            <person name="Hadjithomas M."/>
            <person name="Karamycheva S."/>
            <person name="Brunk B."/>
            <person name="Roos D."/>
            <person name="Caler E."/>
            <person name="Lorenzi H."/>
        </authorList>
    </citation>
    <scope>NUCLEOTIDE SEQUENCE</scope>
</reference>
<evidence type="ECO:0000313" key="7">
    <source>
        <dbReference type="EMBL" id="EZG79195.1"/>
    </source>
</evidence>
<dbReference type="eggNOG" id="KOG0023">
    <property type="taxonomic scope" value="Eukaryota"/>
</dbReference>
<protein>
    <submittedName>
        <fullName evidence="7">Alcohol dehydrogenase</fullName>
    </submittedName>
</protein>
<dbReference type="GO" id="GO:0046872">
    <property type="term" value="F:metal ion binding"/>
    <property type="evidence" value="ECO:0007669"/>
    <property type="project" value="UniProtKB-KW"/>
</dbReference>
<dbReference type="PANTHER" id="PTHR42683">
    <property type="entry name" value="ALDEHYDE REDUCTASE"/>
    <property type="match status" value="1"/>
</dbReference>
<organism evidence="7 8">
    <name type="scientific">Gregarina niphandrodes</name>
    <name type="common">Septate eugregarine</name>
    <dbReference type="NCBI Taxonomy" id="110365"/>
    <lineage>
        <taxon>Eukaryota</taxon>
        <taxon>Sar</taxon>
        <taxon>Alveolata</taxon>
        <taxon>Apicomplexa</taxon>
        <taxon>Conoidasida</taxon>
        <taxon>Gregarinasina</taxon>
        <taxon>Eugregarinorida</taxon>
        <taxon>Gregarinidae</taxon>
        <taxon>Gregarina</taxon>
    </lineage>
</organism>
<keyword evidence="4" id="KW-0560">Oxidoreductase</keyword>
<dbReference type="Pfam" id="PF00107">
    <property type="entry name" value="ADH_zinc_N"/>
    <property type="match status" value="1"/>
</dbReference>
<name>A0A023BBF3_GRENI</name>
<dbReference type="GeneID" id="22911230"/>
<feature type="domain" description="Alcohol dehydrogenase-like N-terminal" evidence="6">
    <location>
        <begin position="33"/>
        <end position="159"/>
    </location>
</feature>
<dbReference type="SUPFAM" id="SSF51735">
    <property type="entry name" value="NAD(P)-binding Rossmann-fold domains"/>
    <property type="match status" value="1"/>
</dbReference>
<evidence type="ECO:0000256" key="3">
    <source>
        <dbReference type="ARBA" id="ARBA00022833"/>
    </source>
</evidence>
<proteinExistence type="predicted"/>
<dbReference type="Proteomes" id="UP000019763">
    <property type="component" value="Unassembled WGS sequence"/>
</dbReference>
<dbReference type="InterPro" id="IPR011032">
    <property type="entry name" value="GroES-like_sf"/>
</dbReference>
<evidence type="ECO:0000313" key="8">
    <source>
        <dbReference type="Proteomes" id="UP000019763"/>
    </source>
</evidence>
<evidence type="ECO:0000259" key="6">
    <source>
        <dbReference type="Pfam" id="PF08240"/>
    </source>
</evidence>
<accession>A0A023BBF3</accession>
<comment type="caution">
    <text evidence="7">The sequence shown here is derived from an EMBL/GenBank/DDBJ whole genome shotgun (WGS) entry which is preliminary data.</text>
</comment>
<dbReference type="InterPro" id="IPR036291">
    <property type="entry name" value="NAD(P)-bd_dom_sf"/>
</dbReference>
<feature type="domain" description="Alcohol dehydrogenase-like C-terminal" evidence="5">
    <location>
        <begin position="202"/>
        <end position="333"/>
    </location>
</feature>
<dbReference type="OrthoDB" id="1879366at2759"/>
<dbReference type="Gene3D" id="3.40.50.720">
    <property type="entry name" value="NAD(P)-binding Rossmann-like Domain"/>
    <property type="match status" value="1"/>
</dbReference>
<keyword evidence="3" id="KW-0862">Zinc</keyword>
<evidence type="ECO:0000259" key="5">
    <source>
        <dbReference type="Pfam" id="PF00107"/>
    </source>
</evidence>
<dbReference type="GO" id="GO:0016616">
    <property type="term" value="F:oxidoreductase activity, acting on the CH-OH group of donors, NAD or NADP as acceptor"/>
    <property type="evidence" value="ECO:0007669"/>
    <property type="project" value="InterPro"/>
</dbReference>
<dbReference type="FunFam" id="3.40.50.720:FF:000022">
    <property type="entry name" value="Cinnamyl alcohol dehydrogenase"/>
    <property type="match status" value="1"/>
</dbReference>
<dbReference type="OMA" id="EAIFPMV"/>
<dbReference type="Gene3D" id="3.90.180.10">
    <property type="entry name" value="Medium-chain alcohol dehydrogenases, catalytic domain"/>
    <property type="match status" value="1"/>
</dbReference>
<evidence type="ECO:0000256" key="2">
    <source>
        <dbReference type="ARBA" id="ARBA00022723"/>
    </source>
</evidence>
<sequence>MANVDRVPNVGYAAMNTKGVLVPWKYTIRHPLEDELLVRVLYCGICHTDIHMAENDWHTTRYPCVPGHEFIGVIEMAGRSELEQIDGPSSEPGFEKGDYVGIGFMCDSCLECESCLDDRQMHCDKQVDTFSGFTRGEVTYGGYGKFVVIRKAFAVKIPKDTKPEILRDMAPLMCAGITTYAPIVSNHMSRGNLRIGVIGLGGLGHLAVQFAAKINPTNEVYVISRSKNKEQLAKQLGALGMIQVGSDPEKNDGVMKEYGNRFDYLLDTVAVSGKPLAEYMRLLKPLGTLITVGLPPVDEIIPMPVTALVMKNCSIQGSLVGGIKLTQNMIDFCHEHSITPMCEHVKLSQVNEAFQRVLKSDVLFRFVIDVADSIDSV</sequence>
<dbReference type="InterPro" id="IPR047109">
    <property type="entry name" value="CAD-like"/>
</dbReference>